<dbReference type="Pfam" id="PF00188">
    <property type="entry name" value="CAP"/>
    <property type="match status" value="1"/>
</dbReference>
<dbReference type="STRING" id="45351.A7RPY0"/>
<dbReference type="SMART" id="SM00254">
    <property type="entry name" value="ShKT"/>
    <property type="match status" value="3"/>
</dbReference>
<dbReference type="Gene3D" id="3.40.33.10">
    <property type="entry name" value="CAP"/>
    <property type="match status" value="1"/>
</dbReference>
<feature type="domain" description="ShKT" evidence="4">
    <location>
        <begin position="109"/>
        <end position="143"/>
    </location>
</feature>
<dbReference type="InterPro" id="IPR034113">
    <property type="entry name" value="SCP_GAPR1-like"/>
</dbReference>
<dbReference type="Pfam" id="PF01549">
    <property type="entry name" value="ShK"/>
    <property type="match status" value="3"/>
</dbReference>
<feature type="disulfide bond" evidence="2">
    <location>
        <begin position="38"/>
        <end position="72"/>
    </location>
</feature>
<dbReference type="eggNOG" id="KOG3017">
    <property type="taxonomic scope" value="Eukaryota"/>
</dbReference>
<proteinExistence type="predicted"/>
<dbReference type="InterPro" id="IPR014044">
    <property type="entry name" value="CAP_dom"/>
</dbReference>
<gene>
    <name evidence="5" type="ORF">NEMVEDRAFT_v1g200349</name>
</gene>
<dbReference type="FunFam" id="3.40.33.10:FF:000002">
    <property type="entry name" value="Golgi-associated plant pathogenesis-related protein 1"/>
    <property type="match status" value="1"/>
</dbReference>
<evidence type="ECO:0000256" key="1">
    <source>
        <dbReference type="ARBA" id="ARBA00022656"/>
    </source>
</evidence>
<dbReference type="PROSITE" id="PS01009">
    <property type="entry name" value="CRISP_1"/>
    <property type="match status" value="1"/>
</dbReference>
<dbReference type="SMART" id="SM00198">
    <property type="entry name" value="SCP"/>
    <property type="match status" value="1"/>
</dbReference>
<evidence type="ECO:0000256" key="2">
    <source>
        <dbReference type="PROSITE-ProRule" id="PRU01005"/>
    </source>
</evidence>
<comment type="caution">
    <text evidence="2">Lacks conserved residue(s) required for the propagation of feature annotation.</text>
</comment>
<accession>A7RPY0</accession>
<reference evidence="5 6" key="1">
    <citation type="journal article" date="2007" name="Science">
        <title>Sea anemone genome reveals ancestral eumetazoan gene repertoire and genomic organization.</title>
        <authorList>
            <person name="Putnam N.H."/>
            <person name="Srivastava M."/>
            <person name="Hellsten U."/>
            <person name="Dirks B."/>
            <person name="Chapman J."/>
            <person name="Salamov A."/>
            <person name="Terry A."/>
            <person name="Shapiro H."/>
            <person name="Lindquist E."/>
            <person name="Kapitonov V.V."/>
            <person name="Jurka J."/>
            <person name="Genikhovich G."/>
            <person name="Grigoriev I.V."/>
            <person name="Lucas S.M."/>
            <person name="Steele R.E."/>
            <person name="Finnerty J.R."/>
            <person name="Technau U."/>
            <person name="Martindale M.Q."/>
            <person name="Rokhsar D.S."/>
        </authorList>
    </citation>
    <scope>NUCLEOTIDE SEQUENCE [LARGE SCALE GENOMIC DNA]</scope>
    <source>
        <strain evidence="6">CH2 X CH6</strain>
    </source>
</reference>
<protein>
    <recommendedName>
        <fullName evidence="4">ShKT domain-containing protein</fullName>
    </recommendedName>
</protein>
<dbReference type="InParanoid" id="A7RPY0"/>
<feature type="disulfide bond" evidence="2">
    <location>
        <begin position="109"/>
        <end position="143"/>
    </location>
</feature>
<evidence type="ECO:0000313" key="6">
    <source>
        <dbReference type="Proteomes" id="UP000001593"/>
    </source>
</evidence>
<feature type="compositionally biased region" description="Low complexity" evidence="3">
    <location>
        <begin position="87"/>
        <end position="101"/>
    </location>
</feature>
<evidence type="ECO:0000259" key="4">
    <source>
        <dbReference type="PROSITE" id="PS51670"/>
    </source>
</evidence>
<dbReference type="PROSITE" id="PS51670">
    <property type="entry name" value="SHKT"/>
    <property type="match status" value="3"/>
</dbReference>
<name>A7RPY0_NEMVE</name>
<dbReference type="InterPro" id="IPR001283">
    <property type="entry name" value="CRISP-related"/>
</dbReference>
<dbReference type="PhylomeDB" id="A7RPY0"/>
<dbReference type="PANTHER" id="PTHR10334">
    <property type="entry name" value="CYSTEINE-RICH SECRETORY PROTEIN-RELATED"/>
    <property type="match status" value="1"/>
</dbReference>
<feature type="domain" description="ShKT" evidence="4">
    <location>
        <begin position="1"/>
        <end position="29"/>
    </location>
</feature>
<dbReference type="SUPFAM" id="SSF55797">
    <property type="entry name" value="PR-1-like"/>
    <property type="match status" value="1"/>
</dbReference>
<evidence type="ECO:0000313" key="5">
    <source>
        <dbReference type="EMBL" id="EDO46399.1"/>
    </source>
</evidence>
<dbReference type="Proteomes" id="UP000001593">
    <property type="component" value="Unassembled WGS sequence"/>
</dbReference>
<evidence type="ECO:0000256" key="3">
    <source>
        <dbReference type="SAM" id="MobiDB-lite"/>
    </source>
</evidence>
<dbReference type="GO" id="GO:0005615">
    <property type="term" value="C:extracellular space"/>
    <property type="evidence" value="ECO:0000318"/>
    <property type="project" value="GO_Central"/>
</dbReference>
<dbReference type="CDD" id="cd05382">
    <property type="entry name" value="CAP_GAPR1-like"/>
    <property type="match status" value="1"/>
</dbReference>
<dbReference type="InterPro" id="IPR003582">
    <property type="entry name" value="ShKT_dom"/>
</dbReference>
<dbReference type="AlphaFoldDB" id="A7RPY0"/>
<dbReference type="HOGENOM" id="CLU_824657_0_0_1"/>
<sequence>MCPQWATNGECSKNPDWMKANCAKSCNSCGGGGGRGDCTDSQQMCLVWAKNGECQKNKDWMSANCKKSCNTCTNGGSETTMSPPVSPSASVSTSRPSTLSPVTPPPAPCIDKDSRCPQWAQSGECAKNPVWMKANCQKSCRTCNGGGGGGTTGGGGSGGEGTTGGGVSGFAKQALQRHNYYRKIHNAPMMSLDSAMTRSAAAYAYKFASYGTIVHSSWQERGGDGENLAIVCGDDQSATAAVEMWYKEVCMYNFNYGGMSGATGHFTQLVWKESTLLGIGNAPGQYTGWPCTYWVARYREHGNMSGQFQKMVDRGSFKKYSYSLHSTNSSGKKCTGP</sequence>
<feature type="region of interest" description="Disordered" evidence="3">
    <location>
        <begin position="75"/>
        <end position="105"/>
    </location>
</feature>
<keyword evidence="6" id="KW-1185">Reference proteome</keyword>
<dbReference type="InterPro" id="IPR018244">
    <property type="entry name" value="Allrgn_V5/Tpx1_CS"/>
</dbReference>
<dbReference type="InterPro" id="IPR035940">
    <property type="entry name" value="CAP_sf"/>
</dbReference>
<dbReference type="EMBL" id="DS469527">
    <property type="protein sequence ID" value="EDO46399.1"/>
    <property type="molecule type" value="Genomic_DNA"/>
</dbReference>
<feature type="domain" description="ShKT" evidence="4">
    <location>
        <begin position="38"/>
        <end position="72"/>
    </location>
</feature>
<dbReference type="GO" id="GO:0090729">
    <property type="term" value="F:toxin activity"/>
    <property type="evidence" value="ECO:0007669"/>
    <property type="project" value="UniProtKB-KW"/>
</dbReference>
<keyword evidence="2" id="KW-1015">Disulfide bond</keyword>
<organism evidence="5 6">
    <name type="scientific">Nematostella vectensis</name>
    <name type="common">Starlet sea anemone</name>
    <dbReference type="NCBI Taxonomy" id="45351"/>
    <lineage>
        <taxon>Eukaryota</taxon>
        <taxon>Metazoa</taxon>
        <taxon>Cnidaria</taxon>
        <taxon>Anthozoa</taxon>
        <taxon>Hexacorallia</taxon>
        <taxon>Actiniaria</taxon>
        <taxon>Edwardsiidae</taxon>
        <taxon>Nematostella</taxon>
    </lineage>
</organism>
<keyword evidence="1" id="KW-0800">Toxin</keyword>